<evidence type="ECO:0000259" key="4">
    <source>
        <dbReference type="Pfam" id="PF02225"/>
    </source>
</evidence>
<dbReference type="CDD" id="cd02121">
    <property type="entry name" value="PA_GCPII_like"/>
    <property type="match status" value="1"/>
</dbReference>
<comment type="similarity">
    <text evidence="1">Belongs to the peptidase M28 family. M28B subfamily.</text>
</comment>
<feature type="compositionally biased region" description="Polar residues" evidence="2">
    <location>
        <begin position="7"/>
        <end position="24"/>
    </location>
</feature>
<reference evidence="7" key="1">
    <citation type="submission" date="2020-12" db="EMBL/GenBank/DDBJ databases">
        <title>Metabolic potential, ecology and presence of endohyphal bacteria is reflected in genomic diversity of Mucoromycotina.</title>
        <authorList>
            <person name="Muszewska A."/>
            <person name="Okrasinska A."/>
            <person name="Steczkiewicz K."/>
            <person name="Drgas O."/>
            <person name="Orlowska M."/>
            <person name="Perlinska-Lenart U."/>
            <person name="Aleksandrzak-Piekarczyk T."/>
            <person name="Szatraj K."/>
            <person name="Zielenkiewicz U."/>
            <person name="Pilsyk S."/>
            <person name="Malc E."/>
            <person name="Mieczkowski P."/>
            <person name="Kruszewska J.S."/>
            <person name="Biernat P."/>
            <person name="Pawlowska J."/>
        </authorList>
    </citation>
    <scope>NUCLEOTIDE SEQUENCE</scope>
    <source>
        <strain evidence="7">WA0000067209</strain>
    </source>
</reference>
<name>A0A8H7UAM4_MORIS</name>
<dbReference type="Proteomes" id="UP000654370">
    <property type="component" value="Unassembled WGS sequence"/>
</dbReference>
<feature type="domain" description="PA" evidence="4">
    <location>
        <begin position="206"/>
        <end position="273"/>
    </location>
</feature>
<dbReference type="OrthoDB" id="5841748at2759"/>
<dbReference type="EMBL" id="JAEPQZ010000016">
    <property type="protein sequence ID" value="KAG2172674.1"/>
    <property type="molecule type" value="Genomic_DNA"/>
</dbReference>
<dbReference type="Pfam" id="PF02225">
    <property type="entry name" value="PA"/>
    <property type="match status" value="1"/>
</dbReference>
<dbReference type="SUPFAM" id="SSF52025">
    <property type="entry name" value="PA domain"/>
    <property type="match status" value="1"/>
</dbReference>
<feature type="region of interest" description="Disordered" evidence="2">
    <location>
        <begin position="1"/>
        <end position="51"/>
    </location>
</feature>
<gene>
    <name evidence="7" type="ORF">INT43_000021</name>
</gene>
<feature type="domain" description="Peptidase M28" evidence="6">
    <location>
        <begin position="395"/>
        <end position="586"/>
    </location>
</feature>
<dbReference type="SUPFAM" id="SSF53187">
    <property type="entry name" value="Zn-dependent exopeptidases"/>
    <property type="match status" value="1"/>
</dbReference>
<keyword evidence="8" id="KW-1185">Reference proteome</keyword>
<dbReference type="GO" id="GO:0004180">
    <property type="term" value="F:carboxypeptidase activity"/>
    <property type="evidence" value="ECO:0007669"/>
    <property type="project" value="TreeGrafter"/>
</dbReference>
<keyword evidence="3" id="KW-1133">Transmembrane helix</keyword>
<dbReference type="Gene3D" id="3.40.630.10">
    <property type="entry name" value="Zn peptidases"/>
    <property type="match status" value="1"/>
</dbReference>
<organism evidence="7 8">
    <name type="scientific">Mortierella isabellina</name>
    <name type="common">Filamentous fungus</name>
    <name type="synonym">Umbelopsis isabellina</name>
    <dbReference type="NCBI Taxonomy" id="91625"/>
    <lineage>
        <taxon>Eukaryota</taxon>
        <taxon>Fungi</taxon>
        <taxon>Fungi incertae sedis</taxon>
        <taxon>Mucoromycota</taxon>
        <taxon>Mucoromycotina</taxon>
        <taxon>Umbelopsidomycetes</taxon>
        <taxon>Umbelopsidales</taxon>
        <taxon>Umbelopsidaceae</taxon>
        <taxon>Umbelopsis</taxon>
    </lineage>
</organism>
<proteinExistence type="inferred from homology"/>
<evidence type="ECO:0000313" key="7">
    <source>
        <dbReference type="EMBL" id="KAG2172674.1"/>
    </source>
</evidence>
<dbReference type="Gene3D" id="1.20.930.40">
    <property type="entry name" value="Transferrin receptor-like, dimerisation domain"/>
    <property type="match status" value="1"/>
</dbReference>
<sequence length="768" mass="85120">MSPVEYGSSSSNNNNPITKTTQWLKSKITNDENSNDSGETQPLLLPPREGTERDEQKKRIFAFVMGMLLLICAVFGLLVLIAKAGSGRMTLKDAEQFMLAAPSNDSLRKYLDHYTSEAHLAGTESDLAQAEWTRDKFVEFGIPDVKIETYWPLLNYPKNHRVAIVSGPEHLHYEAKLREDVARGDKTSKGQQDVPTFHGYSKAGNITAPIVYVNYGRIEDFRLLESLGVNMTGTIALVRYGENFRGLKVTAAEKFGCVGALIYSDPVDDGPVGKPGVDNPAKSYPEGPWRSRSSVQRGSVQPFSLMAGDPLTPGYAATENATRIPIDESIGIAKIPSMPISWEDAIPLFKALDGHGLMIKNWVGGLTEVSYNVGPSEAEVNLLNDIENKVTPIWNVIGKIEGQDKDEKAIILGNHRDAWVFGAVDPSSGSAIMTGKIELAKILGKLLKKGWKPQRSIILASWDAEEYGMVGSTEWVEDHKDWLDREALCYLNVDMAVYGPYFVATGTPSLNNLLYHVTMEVQDPKTGQSVYDVWRNKSIRYSNSPIIDILGSGSDYVGFIDHVGIPSLDIRFVGESGIYHSNYDSLYWMDHFGDPTYEYHAALTKIWGLLTLRLASQSVLEFTATTYANELSAYFEQLLHVGYPHQFSKLKAAIDKFAEAAKLLDEEAAAADSTIDNTRPDVISSVNNRLALFERQFIDPQGIKGREWFKHVVIAPGLWTGYAAQTFPAIVEALDSDDETAIAYTEQRAALHIQKAADWMAKDNQHNS</sequence>
<dbReference type="FunFam" id="3.50.30.30:FF:000008">
    <property type="entry name" value="Glutamate carboxypeptidase 2"/>
    <property type="match status" value="1"/>
</dbReference>
<protein>
    <recommendedName>
        <fullName evidence="9">Glutamate carboxypeptidase</fullName>
    </recommendedName>
</protein>
<evidence type="ECO:0000313" key="8">
    <source>
        <dbReference type="Proteomes" id="UP000654370"/>
    </source>
</evidence>
<evidence type="ECO:0008006" key="9">
    <source>
        <dbReference type="Google" id="ProtNLM"/>
    </source>
</evidence>
<dbReference type="PANTHER" id="PTHR10404">
    <property type="entry name" value="N-ACETYLATED-ALPHA-LINKED ACIDIC DIPEPTIDASE"/>
    <property type="match status" value="1"/>
</dbReference>
<dbReference type="InterPro" id="IPR046450">
    <property type="entry name" value="PA_dom_sf"/>
</dbReference>
<evidence type="ECO:0000256" key="2">
    <source>
        <dbReference type="SAM" id="MobiDB-lite"/>
    </source>
</evidence>
<keyword evidence="3" id="KW-0812">Transmembrane</keyword>
<dbReference type="CDD" id="cd08022">
    <property type="entry name" value="M28_PSMA_like"/>
    <property type="match status" value="1"/>
</dbReference>
<dbReference type="Gene3D" id="3.50.30.30">
    <property type="match status" value="1"/>
</dbReference>
<feature type="domain" description="Transferrin receptor-like dimerisation" evidence="5">
    <location>
        <begin position="646"/>
        <end position="760"/>
    </location>
</feature>
<keyword evidence="3" id="KW-0472">Membrane</keyword>
<comment type="caution">
    <text evidence="7">The sequence shown here is derived from an EMBL/GenBank/DDBJ whole genome shotgun (WGS) entry which is preliminary data.</text>
</comment>
<evidence type="ECO:0000256" key="1">
    <source>
        <dbReference type="ARBA" id="ARBA00005634"/>
    </source>
</evidence>
<accession>A0A8H7UAM4</accession>
<feature type="compositionally biased region" description="Polar residues" evidence="2">
    <location>
        <begin position="31"/>
        <end position="40"/>
    </location>
</feature>
<dbReference type="PANTHER" id="PTHR10404:SF46">
    <property type="entry name" value="VACUOLAR PROTEIN SORTING-ASSOCIATED PROTEIN 70"/>
    <property type="match status" value="1"/>
</dbReference>
<dbReference type="InterPro" id="IPR007365">
    <property type="entry name" value="TFR-like_dimer_dom"/>
</dbReference>
<evidence type="ECO:0000259" key="6">
    <source>
        <dbReference type="Pfam" id="PF04389"/>
    </source>
</evidence>
<dbReference type="SUPFAM" id="SSF47672">
    <property type="entry name" value="Transferrin receptor-like dimerisation domain"/>
    <property type="match status" value="1"/>
</dbReference>
<feature type="region of interest" description="Disordered" evidence="2">
    <location>
        <begin position="272"/>
        <end position="294"/>
    </location>
</feature>
<feature type="transmembrane region" description="Helical" evidence="3">
    <location>
        <begin position="60"/>
        <end position="82"/>
    </location>
</feature>
<evidence type="ECO:0000259" key="5">
    <source>
        <dbReference type="Pfam" id="PF04253"/>
    </source>
</evidence>
<dbReference type="InterPro" id="IPR003137">
    <property type="entry name" value="PA_domain"/>
</dbReference>
<dbReference type="FunFam" id="3.40.630.10:FF:000101">
    <property type="entry name" value="N-acetylated alpha-linked acidic dipeptidase like 1"/>
    <property type="match status" value="1"/>
</dbReference>
<dbReference type="InterPro" id="IPR036757">
    <property type="entry name" value="TFR-like_dimer_dom_sf"/>
</dbReference>
<dbReference type="AlphaFoldDB" id="A0A8H7UAM4"/>
<dbReference type="InterPro" id="IPR039373">
    <property type="entry name" value="Peptidase_M28B"/>
</dbReference>
<dbReference type="Pfam" id="PF04389">
    <property type="entry name" value="Peptidase_M28"/>
    <property type="match status" value="1"/>
</dbReference>
<dbReference type="Pfam" id="PF04253">
    <property type="entry name" value="TFR_dimer"/>
    <property type="match status" value="1"/>
</dbReference>
<dbReference type="InterPro" id="IPR007484">
    <property type="entry name" value="Peptidase_M28"/>
</dbReference>
<evidence type="ECO:0000256" key="3">
    <source>
        <dbReference type="SAM" id="Phobius"/>
    </source>
</evidence>